<gene>
    <name evidence="1" type="ORF">SDC9_142813</name>
</gene>
<organism evidence="1">
    <name type="scientific">bioreactor metagenome</name>
    <dbReference type="NCBI Taxonomy" id="1076179"/>
    <lineage>
        <taxon>unclassified sequences</taxon>
        <taxon>metagenomes</taxon>
        <taxon>ecological metagenomes</taxon>
    </lineage>
</organism>
<name>A0A645E2P1_9ZZZZ</name>
<reference evidence="1" key="1">
    <citation type="submission" date="2019-08" db="EMBL/GenBank/DDBJ databases">
        <authorList>
            <person name="Kucharzyk K."/>
            <person name="Murdoch R.W."/>
            <person name="Higgins S."/>
            <person name="Loffler F."/>
        </authorList>
    </citation>
    <scope>NUCLEOTIDE SEQUENCE</scope>
</reference>
<evidence type="ECO:0000313" key="1">
    <source>
        <dbReference type="EMBL" id="MPM95658.1"/>
    </source>
</evidence>
<dbReference type="AlphaFoldDB" id="A0A645E2P1"/>
<accession>A0A645E2P1</accession>
<protein>
    <submittedName>
        <fullName evidence="1">Uncharacterized protein</fullName>
    </submittedName>
</protein>
<sequence length="46" mass="4562">MLLRQVDALGVAAALDVEDAPVAPAVLIVADQLAVRVSGQCGFAGA</sequence>
<proteinExistence type="predicted"/>
<comment type="caution">
    <text evidence="1">The sequence shown here is derived from an EMBL/GenBank/DDBJ whole genome shotgun (WGS) entry which is preliminary data.</text>
</comment>
<dbReference type="EMBL" id="VSSQ01042128">
    <property type="protein sequence ID" value="MPM95658.1"/>
    <property type="molecule type" value="Genomic_DNA"/>
</dbReference>